<evidence type="ECO:0000256" key="2">
    <source>
        <dbReference type="ARBA" id="ARBA00022741"/>
    </source>
</evidence>
<dbReference type="Pfam" id="PF02237">
    <property type="entry name" value="BPL_C"/>
    <property type="match status" value="1"/>
</dbReference>
<comment type="caution">
    <text evidence="7">The sequence shown here is derived from an EMBL/GenBank/DDBJ whole genome shotgun (WGS) entry which is preliminary data.</text>
</comment>
<evidence type="ECO:0000256" key="5">
    <source>
        <dbReference type="HAMAP-Rule" id="MF_00978"/>
    </source>
</evidence>
<dbReference type="InterPro" id="IPR013196">
    <property type="entry name" value="HTH_11"/>
</dbReference>
<dbReference type="HAMAP" id="MF_00978">
    <property type="entry name" value="Bifunct_BirA"/>
    <property type="match status" value="1"/>
</dbReference>
<keyword evidence="5" id="KW-0805">Transcription regulation</keyword>
<comment type="catalytic activity">
    <reaction evidence="5">
        <text>biotin + L-lysyl-[protein] + ATP = N(6)-biotinyl-L-lysyl-[protein] + AMP + diphosphate + H(+)</text>
        <dbReference type="Rhea" id="RHEA:11756"/>
        <dbReference type="Rhea" id="RHEA-COMP:9752"/>
        <dbReference type="Rhea" id="RHEA-COMP:10505"/>
        <dbReference type="ChEBI" id="CHEBI:15378"/>
        <dbReference type="ChEBI" id="CHEBI:29969"/>
        <dbReference type="ChEBI" id="CHEBI:30616"/>
        <dbReference type="ChEBI" id="CHEBI:33019"/>
        <dbReference type="ChEBI" id="CHEBI:57586"/>
        <dbReference type="ChEBI" id="CHEBI:83144"/>
        <dbReference type="ChEBI" id="CHEBI:456215"/>
        <dbReference type="EC" id="6.3.4.15"/>
    </reaction>
</comment>
<dbReference type="EMBL" id="VDGI01000011">
    <property type="protein sequence ID" value="TQR19754.1"/>
    <property type="molecule type" value="Genomic_DNA"/>
</dbReference>
<keyword evidence="5" id="KW-0238">DNA-binding</keyword>
<evidence type="ECO:0000313" key="7">
    <source>
        <dbReference type="EMBL" id="TQR19754.1"/>
    </source>
</evidence>
<dbReference type="GO" id="GO:0004077">
    <property type="term" value="F:biotin--[biotin carboxyl-carrier protein] ligase activity"/>
    <property type="evidence" value="ECO:0007669"/>
    <property type="project" value="UniProtKB-UniRule"/>
</dbReference>
<dbReference type="Proteomes" id="UP000316626">
    <property type="component" value="Unassembled WGS sequence"/>
</dbReference>
<comment type="function">
    <text evidence="5">Acts both as a biotin--[acetyl-CoA-carboxylase] ligase and a repressor.</text>
</comment>
<feature type="binding site" evidence="5">
    <location>
        <position position="118"/>
    </location>
    <ligand>
        <name>biotin</name>
        <dbReference type="ChEBI" id="CHEBI:57586"/>
    </ligand>
</feature>
<dbReference type="Pfam" id="PF08279">
    <property type="entry name" value="HTH_11"/>
    <property type="match status" value="1"/>
</dbReference>
<keyword evidence="8" id="KW-1185">Reference proteome</keyword>
<evidence type="ECO:0000259" key="6">
    <source>
        <dbReference type="PROSITE" id="PS51733"/>
    </source>
</evidence>
<dbReference type="SUPFAM" id="SSF55681">
    <property type="entry name" value="Class II aaRS and biotin synthetases"/>
    <property type="match status" value="1"/>
</dbReference>
<dbReference type="Gene3D" id="2.30.30.100">
    <property type="match status" value="1"/>
</dbReference>
<dbReference type="InterPro" id="IPR004143">
    <property type="entry name" value="BPL_LPL_catalytic"/>
</dbReference>
<gene>
    <name evidence="5" type="primary">birA</name>
    <name evidence="7" type="ORF">FG384_11095</name>
</gene>
<evidence type="ECO:0000256" key="3">
    <source>
        <dbReference type="ARBA" id="ARBA00022840"/>
    </source>
</evidence>
<reference evidence="7 8" key="1">
    <citation type="submission" date="2019-06" db="EMBL/GenBank/DDBJ databases">
        <title>Psychrobacillus vulpis sp. nov., a new species isolated from feces of a red fox that inhabits in The Tablas de Daimiel Natural Park, Albacete, Spain.</title>
        <authorList>
            <person name="Rodriguez M."/>
            <person name="Reina J.C."/>
            <person name="Bejar V."/>
            <person name="Llamas I."/>
        </authorList>
    </citation>
    <scope>NUCLEOTIDE SEQUENCE [LARGE SCALE GENOMIC DNA]</scope>
    <source>
        <strain evidence="7 8">Z8</strain>
    </source>
</reference>
<dbReference type="InterPro" id="IPR036390">
    <property type="entry name" value="WH_DNA-bd_sf"/>
</dbReference>
<keyword evidence="2 5" id="KW-0547">Nucleotide-binding</keyword>
<dbReference type="SUPFAM" id="SSF46785">
    <property type="entry name" value="Winged helix' DNA-binding domain"/>
    <property type="match status" value="1"/>
</dbReference>
<comment type="similarity">
    <text evidence="5">Belongs to the biotin--protein ligase family.</text>
</comment>
<dbReference type="PROSITE" id="PS51733">
    <property type="entry name" value="BPL_LPL_CATALYTIC"/>
    <property type="match status" value="1"/>
</dbReference>
<dbReference type="InterPro" id="IPR004408">
    <property type="entry name" value="Biotin_CoA_COase_ligase"/>
</dbReference>
<dbReference type="Gene3D" id="1.10.10.10">
    <property type="entry name" value="Winged helix-like DNA-binding domain superfamily/Winged helix DNA-binding domain"/>
    <property type="match status" value="1"/>
</dbReference>
<dbReference type="CDD" id="cd16442">
    <property type="entry name" value="BPL"/>
    <property type="match status" value="1"/>
</dbReference>
<evidence type="ECO:0000256" key="1">
    <source>
        <dbReference type="ARBA" id="ARBA00022598"/>
    </source>
</evidence>
<keyword evidence="1 5" id="KW-0436">Ligase</keyword>
<evidence type="ECO:0000256" key="4">
    <source>
        <dbReference type="ARBA" id="ARBA00023267"/>
    </source>
</evidence>
<dbReference type="NCBIfam" id="TIGR00121">
    <property type="entry name" value="birA_ligase"/>
    <property type="match status" value="1"/>
</dbReference>
<organism evidence="7 8">
    <name type="scientific">Psychrobacillus vulpis</name>
    <dbReference type="NCBI Taxonomy" id="2325572"/>
    <lineage>
        <taxon>Bacteria</taxon>
        <taxon>Bacillati</taxon>
        <taxon>Bacillota</taxon>
        <taxon>Bacilli</taxon>
        <taxon>Bacillales</taxon>
        <taxon>Bacillaceae</taxon>
        <taxon>Psychrobacillus</taxon>
    </lineage>
</organism>
<dbReference type="InterPro" id="IPR036388">
    <property type="entry name" value="WH-like_DNA-bd_sf"/>
</dbReference>
<dbReference type="Pfam" id="PF03099">
    <property type="entry name" value="BPL_LplA_LipB"/>
    <property type="match status" value="1"/>
</dbReference>
<protein>
    <recommendedName>
        <fullName evidence="5">Bifunctional ligase/repressor BirA</fullName>
    </recommendedName>
    <alternativeName>
        <fullName evidence="5">Biotin--[acetyl-CoA-carboxylase] ligase</fullName>
        <ecNumber evidence="5">6.3.4.15</ecNumber>
    </alternativeName>
    <alternativeName>
        <fullName evidence="5">Biotin--protein ligase</fullName>
    </alternativeName>
    <alternativeName>
        <fullName evidence="5">Biotin-[acetyl-CoA carboxylase] synthetase</fullName>
    </alternativeName>
</protein>
<dbReference type="RefSeq" id="WP_142642664.1">
    <property type="nucleotide sequence ID" value="NZ_VDGI01000011.1"/>
</dbReference>
<dbReference type="SUPFAM" id="SSF50037">
    <property type="entry name" value="C-terminal domain of transcriptional repressors"/>
    <property type="match status" value="1"/>
</dbReference>
<keyword evidence="4 5" id="KW-0092">Biotin</keyword>
<feature type="DNA-binding region" description="H-T-H motif" evidence="5">
    <location>
        <begin position="23"/>
        <end position="42"/>
    </location>
</feature>
<dbReference type="InterPro" id="IPR003142">
    <property type="entry name" value="BPL_C"/>
</dbReference>
<dbReference type="PANTHER" id="PTHR12835">
    <property type="entry name" value="BIOTIN PROTEIN LIGASE"/>
    <property type="match status" value="1"/>
</dbReference>
<dbReference type="Gene3D" id="3.30.930.10">
    <property type="entry name" value="Bira Bifunctional Protein, Domain 2"/>
    <property type="match status" value="1"/>
</dbReference>
<dbReference type="OrthoDB" id="9807064at2"/>
<name>A0A544TQN3_9BACI</name>
<feature type="binding site" evidence="5">
    <location>
        <begin position="122"/>
        <end position="124"/>
    </location>
    <ligand>
        <name>biotin</name>
        <dbReference type="ChEBI" id="CHEBI:57586"/>
    </ligand>
</feature>
<keyword evidence="3 5" id="KW-0067">ATP-binding</keyword>
<dbReference type="GO" id="GO:0005524">
    <property type="term" value="F:ATP binding"/>
    <property type="evidence" value="ECO:0007669"/>
    <property type="project" value="UniProtKB-UniRule"/>
</dbReference>
<dbReference type="GO" id="GO:0016740">
    <property type="term" value="F:transferase activity"/>
    <property type="evidence" value="ECO:0007669"/>
    <property type="project" value="UniProtKB-ARBA"/>
</dbReference>
<dbReference type="GO" id="GO:0005737">
    <property type="term" value="C:cytoplasm"/>
    <property type="evidence" value="ECO:0007669"/>
    <property type="project" value="TreeGrafter"/>
</dbReference>
<feature type="binding site" evidence="5">
    <location>
        <position position="189"/>
    </location>
    <ligand>
        <name>biotin</name>
        <dbReference type="ChEBI" id="CHEBI:57586"/>
    </ligand>
</feature>
<dbReference type="GO" id="GO:0009249">
    <property type="term" value="P:protein lipoylation"/>
    <property type="evidence" value="ECO:0007669"/>
    <property type="project" value="UniProtKB-ARBA"/>
</dbReference>
<dbReference type="InterPro" id="IPR045864">
    <property type="entry name" value="aa-tRNA-synth_II/BPL/LPL"/>
</dbReference>
<dbReference type="AlphaFoldDB" id="A0A544TQN3"/>
<keyword evidence="5" id="KW-0804">Transcription</keyword>
<dbReference type="InterPro" id="IPR030855">
    <property type="entry name" value="Bifunct_BirA"/>
</dbReference>
<evidence type="ECO:0000313" key="8">
    <source>
        <dbReference type="Proteomes" id="UP000316626"/>
    </source>
</evidence>
<feature type="domain" description="BPL/LPL catalytic" evidence="6">
    <location>
        <begin position="71"/>
        <end position="262"/>
    </location>
</feature>
<accession>A0A544TQN3</accession>
<dbReference type="GO" id="GO:0003677">
    <property type="term" value="F:DNA binding"/>
    <property type="evidence" value="ECO:0007669"/>
    <property type="project" value="UniProtKB-UniRule"/>
</dbReference>
<dbReference type="GO" id="GO:0006355">
    <property type="term" value="P:regulation of DNA-templated transcription"/>
    <property type="evidence" value="ECO:0007669"/>
    <property type="project" value="UniProtKB-UniRule"/>
</dbReference>
<dbReference type="PANTHER" id="PTHR12835:SF5">
    <property type="entry name" value="BIOTIN--PROTEIN LIGASE"/>
    <property type="match status" value="1"/>
</dbReference>
<keyword evidence="5" id="KW-0678">Repressor</keyword>
<dbReference type="InterPro" id="IPR008988">
    <property type="entry name" value="Transcriptional_repressor_C"/>
</dbReference>
<dbReference type="EC" id="6.3.4.15" evidence="5"/>
<sequence length="329" mass="36453">MKMTIKEKILSQLLAAKGEPVSGQKLADELNISRTMIWKYLKGLEEEGYVIEAVKKKGYVLQSIPDVVSKERISPYLTTSHLGQNIMYYPICDSTQNIAAEKAREGAPHGTLVITEEQTAGRGRLERSWDSTANKGVWMSVIIRPEISPHLAPQFTLVSAVAITKAIEDITGCVAEIKWPNDLLMNGKKVTGILTELQAEMDRVQSIIIGIGVNVNQEVEAFDVSIQSLATSLKIETGSEVNRPELVAKILYYLEKYSNIYIESGFEPIKLLWESYSCTIGKRIRASLLKETLEGVAIGITNEGVLQLQLDDGEIRGIYSADIHLVNKS</sequence>
<proteinExistence type="inferred from homology"/>
<comment type="caution">
    <text evidence="5">Lacks conserved residue(s) required for the propagation of feature annotation.</text>
</comment>